<feature type="region of interest" description="Disordered" evidence="1">
    <location>
        <begin position="93"/>
        <end position="112"/>
    </location>
</feature>
<sequence length="112" mass="12413">MDEKGIPCVILLTKVEKVAPELEDNWKTAFQNAKVKECAGKAANIIGISRNNVYPVTNYEIEVEVDEDLNVLSLLALRQIIHLSMDHMENVKLREDGNDVSESAEDVGSDTA</sequence>
<keyword evidence="3" id="KW-1185">Reference proteome</keyword>
<name>A0ABY7EMB9_MYAAR</name>
<accession>A0ABY7EMB9</accession>
<reference evidence="2" key="1">
    <citation type="submission" date="2022-11" db="EMBL/GenBank/DDBJ databases">
        <title>Centuries of genome instability and evolution in soft-shell clam transmissible cancer (bioRxiv).</title>
        <authorList>
            <person name="Hart S.F.M."/>
            <person name="Yonemitsu M.A."/>
            <person name="Giersch R.M."/>
            <person name="Beal B.F."/>
            <person name="Arriagada G."/>
            <person name="Davis B.W."/>
            <person name="Ostrander E.A."/>
            <person name="Goff S.P."/>
            <person name="Metzger M.J."/>
        </authorList>
    </citation>
    <scope>NUCLEOTIDE SEQUENCE</scope>
    <source>
        <strain evidence="2">MELC-2E11</strain>
        <tissue evidence="2">Siphon/mantle</tissue>
    </source>
</reference>
<feature type="compositionally biased region" description="Acidic residues" evidence="1">
    <location>
        <begin position="98"/>
        <end position="112"/>
    </location>
</feature>
<evidence type="ECO:0000256" key="1">
    <source>
        <dbReference type="SAM" id="MobiDB-lite"/>
    </source>
</evidence>
<protein>
    <submittedName>
        <fullName evidence="2">IF44L-like protein</fullName>
    </submittedName>
</protein>
<organism evidence="2 3">
    <name type="scientific">Mya arenaria</name>
    <name type="common">Soft-shell clam</name>
    <dbReference type="NCBI Taxonomy" id="6604"/>
    <lineage>
        <taxon>Eukaryota</taxon>
        <taxon>Metazoa</taxon>
        <taxon>Spiralia</taxon>
        <taxon>Lophotrochozoa</taxon>
        <taxon>Mollusca</taxon>
        <taxon>Bivalvia</taxon>
        <taxon>Autobranchia</taxon>
        <taxon>Heteroconchia</taxon>
        <taxon>Euheterodonta</taxon>
        <taxon>Imparidentia</taxon>
        <taxon>Neoheterodontei</taxon>
        <taxon>Myida</taxon>
        <taxon>Myoidea</taxon>
        <taxon>Myidae</taxon>
        <taxon>Mya</taxon>
    </lineage>
</organism>
<evidence type="ECO:0000313" key="2">
    <source>
        <dbReference type="EMBL" id="WAR09946.1"/>
    </source>
</evidence>
<dbReference type="EMBL" id="CP111018">
    <property type="protein sequence ID" value="WAR09946.1"/>
    <property type="molecule type" value="Genomic_DNA"/>
</dbReference>
<dbReference type="Proteomes" id="UP001164746">
    <property type="component" value="Chromosome 7"/>
</dbReference>
<gene>
    <name evidence="2" type="ORF">MAR_035022</name>
</gene>
<proteinExistence type="predicted"/>
<evidence type="ECO:0000313" key="3">
    <source>
        <dbReference type="Proteomes" id="UP001164746"/>
    </source>
</evidence>